<dbReference type="AlphaFoldDB" id="A0A8I0MYU0"/>
<evidence type="ECO:0000313" key="1">
    <source>
        <dbReference type="EMBL" id="MBE0348425.1"/>
    </source>
</evidence>
<proteinExistence type="predicted"/>
<accession>A0A8I0MYU0</accession>
<dbReference type="EMBL" id="AQHF01000033">
    <property type="protein sequence ID" value="MBE0348425.1"/>
    <property type="molecule type" value="Genomic_DNA"/>
</dbReference>
<protein>
    <submittedName>
        <fullName evidence="1">Uncharacterized protein</fullName>
    </submittedName>
</protein>
<organism evidence="1 2">
    <name type="scientific">Pseudoalteromonas peptidolytica F12-50-A1</name>
    <dbReference type="NCBI Taxonomy" id="1315280"/>
    <lineage>
        <taxon>Bacteria</taxon>
        <taxon>Pseudomonadati</taxon>
        <taxon>Pseudomonadota</taxon>
        <taxon>Gammaproteobacteria</taxon>
        <taxon>Alteromonadales</taxon>
        <taxon>Pseudoalteromonadaceae</taxon>
        <taxon>Pseudoalteromonas</taxon>
    </lineage>
</organism>
<dbReference type="Proteomes" id="UP000660708">
    <property type="component" value="Unassembled WGS sequence"/>
</dbReference>
<reference evidence="1 2" key="1">
    <citation type="submission" date="2015-06" db="EMBL/GenBank/DDBJ databases">
        <title>Genome sequence of Pseudoalteromonas peptidolytica.</title>
        <authorList>
            <person name="Xie B.-B."/>
            <person name="Rong J.-C."/>
            <person name="Qin Q.-L."/>
            <person name="Zhang Y.-Z."/>
        </authorList>
    </citation>
    <scope>NUCLEOTIDE SEQUENCE [LARGE SCALE GENOMIC DNA]</scope>
    <source>
        <strain evidence="1 2">F12-50-A1</strain>
    </source>
</reference>
<comment type="caution">
    <text evidence="1">The sequence shown here is derived from an EMBL/GenBank/DDBJ whole genome shotgun (WGS) entry which is preliminary data.</text>
</comment>
<keyword evidence="2" id="KW-1185">Reference proteome</keyword>
<gene>
    <name evidence="1" type="ORF">PPEP_b0161</name>
</gene>
<name>A0A8I0MYU0_9GAMM</name>
<sequence length="73" mass="8249">MDVGTLAKAGRGSGVIDKIFSPQNKPLNKDNWYKQIEKKLLTSKASAKQRINEPRTTTKLLNNSPMTKRCRTM</sequence>
<evidence type="ECO:0000313" key="2">
    <source>
        <dbReference type="Proteomes" id="UP000660708"/>
    </source>
</evidence>